<keyword evidence="3 7" id="KW-0812">Transmembrane</keyword>
<dbReference type="EMBL" id="QZEZ01000002">
    <property type="protein sequence ID" value="RJK96942.1"/>
    <property type="molecule type" value="Genomic_DNA"/>
</dbReference>
<protein>
    <submittedName>
        <fullName evidence="9">RDD family protein</fullName>
    </submittedName>
</protein>
<evidence type="ECO:0000313" key="9">
    <source>
        <dbReference type="EMBL" id="RJK96942.1"/>
    </source>
</evidence>
<evidence type="ECO:0000256" key="7">
    <source>
        <dbReference type="SAM" id="Phobius"/>
    </source>
</evidence>
<keyword evidence="10" id="KW-1185">Reference proteome</keyword>
<sequence>MARAQRSGRSGSGPRSSGGPGDEGQRARRPGLDSRQVVGSWLEGPRAAAEAAGVAFGYRGERLGLPETGPGSVAGFGRRLAALAVDWVLCLLVATLVAPYGSLDHSLATLGVLVAEVGVLTGTLGTSVGHRLLGLRVVRLDAPVPVGLARGLLRAVLIALVVPAAVWDRDGRGLHDKAVRTAVVRA</sequence>
<reference evidence="9 10" key="1">
    <citation type="submission" date="2018-09" db="EMBL/GenBank/DDBJ databases">
        <title>YIM 75000 draft genome.</title>
        <authorList>
            <person name="Tang S."/>
            <person name="Feng Y."/>
        </authorList>
    </citation>
    <scope>NUCLEOTIDE SEQUENCE [LARGE SCALE GENOMIC DNA]</scope>
    <source>
        <strain evidence="9 10">YIM 75000</strain>
    </source>
</reference>
<evidence type="ECO:0000256" key="2">
    <source>
        <dbReference type="ARBA" id="ARBA00022475"/>
    </source>
</evidence>
<keyword evidence="4 7" id="KW-1133">Transmembrane helix</keyword>
<organism evidence="9 10">
    <name type="scientific">Vallicoccus soli</name>
    <dbReference type="NCBI Taxonomy" id="2339232"/>
    <lineage>
        <taxon>Bacteria</taxon>
        <taxon>Bacillati</taxon>
        <taxon>Actinomycetota</taxon>
        <taxon>Actinomycetes</taxon>
        <taxon>Motilibacterales</taxon>
        <taxon>Vallicoccaceae</taxon>
        <taxon>Vallicoccus</taxon>
    </lineage>
</organism>
<accession>A0A3A3ZLD1</accession>
<keyword evidence="2" id="KW-1003">Cell membrane</keyword>
<feature type="domain" description="RDD" evidence="8">
    <location>
        <begin position="73"/>
        <end position="178"/>
    </location>
</feature>
<comment type="subcellular location">
    <subcellularLocation>
        <location evidence="1">Cell membrane</location>
        <topology evidence="1">Multi-pass membrane protein</topology>
    </subcellularLocation>
</comment>
<evidence type="ECO:0000256" key="6">
    <source>
        <dbReference type="SAM" id="MobiDB-lite"/>
    </source>
</evidence>
<evidence type="ECO:0000256" key="1">
    <source>
        <dbReference type="ARBA" id="ARBA00004651"/>
    </source>
</evidence>
<name>A0A3A3ZLD1_9ACTN</name>
<evidence type="ECO:0000256" key="3">
    <source>
        <dbReference type="ARBA" id="ARBA00022692"/>
    </source>
</evidence>
<evidence type="ECO:0000259" key="8">
    <source>
        <dbReference type="Pfam" id="PF06271"/>
    </source>
</evidence>
<dbReference type="InterPro" id="IPR010432">
    <property type="entry name" value="RDD"/>
</dbReference>
<feature type="region of interest" description="Disordered" evidence="6">
    <location>
        <begin position="1"/>
        <end position="33"/>
    </location>
</feature>
<evidence type="ECO:0000256" key="4">
    <source>
        <dbReference type="ARBA" id="ARBA00022989"/>
    </source>
</evidence>
<dbReference type="Pfam" id="PF06271">
    <property type="entry name" value="RDD"/>
    <property type="match status" value="1"/>
</dbReference>
<gene>
    <name evidence="9" type="ORF">D5H78_06760</name>
</gene>
<dbReference type="GO" id="GO:0005886">
    <property type="term" value="C:plasma membrane"/>
    <property type="evidence" value="ECO:0007669"/>
    <property type="project" value="UniProtKB-SubCell"/>
</dbReference>
<comment type="caution">
    <text evidence="9">The sequence shown here is derived from an EMBL/GenBank/DDBJ whole genome shotgun (WGS) entry which is preliminary data.</text>
</comment>
<feature type="compositionally biased region" description="Basic and acidic residues" evidence="6">
    <location>
        <begin position="23"/>
        <end position="32"/>
    </location>
</feature>
<proteinExistence type="predicted"/>
<evidence type="ECO:0000256" key="5">
    <source>
        <dbReference type="ARBA" id="ARBA00023136"/>
    </source>
</evidence>
<dbReference type="AlphaFoldDB" id="A0A3A3ZLD1"/>
<feature type="transmembrane region" description="Helical" evidence="7">
    <location>
        <begin position="80"/>
        <end position="101"/>
    </location>
</feature>
<feature type="transmembrane region" description="Helical" evidence="7">
    <location>
        <begin position="107"/>
        <end position="126"/>
    </location>
</feature>
<keyword evidence="5 7" id="KW-0472">Membrane</keyword>
<dbReference type="InterPro" id="IPR051791">
    <property type="entry name" value="Pra-immunoreactive"/>
</dbReference>
<dbReference type="PANTHER" id="PTHR36115:SF6">
    <property type="entry name" value="PROLINE-RICH ANTIGEN HOMOLOG"/>
    <property type="match status" value="1"/>
</dbReference>
<dbReference type="RefSeq" id="WP_119949658.1">
    <property type="nucleotide sequence ID" value="NZ_QZEZ01000002.1"/>
</dbReference>
<dbReference type="OrthoDB" id="5187110at2"/>
<dbReference type="Proteomes" id="UP000265614">
    <property type="component" value="Unassembled WGS sequence"/>
</dbReference>
<evidence type="ECO:0000313" key="10">
    <source>
        <dbReference type="Proteomes" id="UP000265614"/>
    </source>
</evidence>
<dbReference type="PANTHER" id="PTHR36115">
    <property type="entry name" value="PROLINE-RICH ANTIGEN HOMOLOG-RELATED"/>
    <property type="match status" value="1"/>
</dbReference>